<feature type="domain" description="EamA" evidence="7">
    <location>
        <begin position="153"/>
        <end position="287"/>
    </location>
</feature>
<dbReference type="RefSeq" id="WP_006968180.1">
    <property type="nucleotide sequence ID" value="NZ_APJX01000012.1"/>
</dbReference>
<feature type="transmembrane region" description="Helical" evidence="6">
    <location>
        <begin position="70"/>
        <end position="90"/>
    </location>
</feature>
<dbReference type="AlphaFoldDB" id="S0G0M0"/>
<dbReference type="EMBL" id="APJX01000012">
    <property type="protein sequence ID" value="EMS77742.1"/>
    <property type="molecule type" value="Genomic_DNA"/>
</dbReference>
<keyword evidence="5 6" id="KW-0472">Membrane</keyword>
<dbReference type="OrthoDB" id="9787117at2"/>
<feature type="transmembrane region" description="Helical" evidence="6">
    <location>
        <begin position="96"/>
        <end position="118"/>
    </location>
</feature>
<evidence type="ECO:0000256" key="1">
    <source>
        <dbReference type="ARBA" id="ARBA00004141"/>
    </source>
</evidence>
<dbReference type="InterPro" id="IPR000620">
    <property type="entry name" value="EamA_dom"/>
</dbReference>
<evidence type="ECO:0000256" key="3">
    <source>
        <dbReference type="ARBA" id="ARBA00022692"/>
    </source>
</evidence>
<feature type="transmembrane region" description="Helical" evidence="6">
    <location>
        <begin position="214"/>
        <end position="233"/>
    </location>
</feature>
<accession>S0G0M0</accession>
<evidence type="ECO:0000256" key="4">
    <source>
        <dbReference type="ARBA" id="ARBA00022989"/>
    </source>
</evidence>
<feature type="transmembrane region" description="Helical" evidence="6">
    <location>
        <begin position="245"/>
        <end position="265"/>
    </location>
</feature>
<name>S0G0M0_9BACT</name>
<evidence type="ECO:0000256" key="5">
    <source>
        <dbReference type="ARBA" id="ARBA00023136"/>
    </source>
</evidence>
<keyword evidence="3 6" id="KW-0812">Transmembrane</keyword>
<dbReference type="InterPro" id="IPR050638">
    <property type="entry name" value="AA-Vitamin_Transporters"/>
</dbReference>
<evidence type="ECO:0000313" key="8">
    <source>
        <dbReference type="EMBL" id="EMS77742.1"/>
    </source>
</evidence>
<keyword evidence="9" id="KW-1185">Reference proteome</keyword>
<dbReference type="Gene3D" id="1.10.3730.20">
    <property type="match status" value="1"/>
</dbReference>
<dbReference type="PANTHER" id="PTHR32322">
    <property type="entry name" value="INNER MEMBRANE TRANSPORTER"/>
    <property type="match status" value="1"/>
</dbReference>
<gene>
    <name evidence="8" type="ORF">Dpo_12c00200</name>
</gene>
<dbReference type="SUPFAM" id="SSF103481">
    <property type="entry name" value="Multidrug resistance efflux transporter EmrE"/>
    <property type="match status" value="2"/>
</dbReference>
<protein>
    <submittedName>
        <fullName evidence="8">Putative transporter, EamA-like family</fullName>
    </submittedName>
</protein>
<keyword evidence="4 6" id="KW-1133">Transmembrane helix</keyword>
<feature type="transmembrane region" description="Helical" evidence="6">
    <location>
        <begin position="152"/>
        <end position="170"/>
    </location>
</feature>
<proteinExistence type="inferred from homology"/>
<comment type="similarity">
    <text evidence="2">Belongs to the EamA transporter family.</text>
</comment>
<evidence type="ECO:0000256" key="2">
    <source>
        <dbReference type="ARBA" id="ARBA00007362"/>
    </source>
</evidence>
<comment type="subcellular location">
    <subcellularLocation>
        <location evidence="1">Membrane</location>
        <topology evidence="1">Multi-pass membrane protein</topology>
    </subcellularLocation>
</comment>
<reference evidence="8 9" key="1">
    <citation type="journal article" date="2013" name="Genome Announc.">
        <title>Draft Genome Sequence of Desulfotignum phosphitoxidans DSM 13687 Strain FiPS-3.</title>
        <authorList>
            <person name="Poehlein A."/>
            <person name="Daniel R."/>
            <person name="Simeonova D.D."/>
        </authorList>
    </citation>
    <scope>NUCLEOTIDE SEQUENCE [LARGE SCALE GENOMIC DNA]</scope>
    <source>
        <strain evidence="8 9">DSM 13687</strain>
    </source>
</reference>
<feature type="domain" description="EamA" evidence="7">
    <location>
        <begin position="8"/>
        <end position="142"/>
    </location>
</feature>
<feature type="transmembrane region" description="Helical" evidence="6">
    <location>
        <begin position="182"/>
        <end position="202"/>
    </location>
</feature>
<sequence>METPRLTKGFLLVIFAAVLFGTTGTSQALAPAGISSTTIGSLRLIIGGPALLLMALIFGNVRLSTFRPPIIPTLVAASGIVMFQLCFFEAVARTGVALGTIVAICMAPVISGLLGAVFQKERLTRTWFIASFLAISGCVLLSVAGSEVQVDTTGIFLAFGAGFGYAVSLVGSKAVVADHSPILGIAVILSVGAVMVLPRLLLFEDLSPVMTAHGMTVVLYLGLVATAAAYLLLAKGLSVVPVSMTALLMLVEPLTGCFLGVLLLGEVFTPITGIGALLIFSGLLVISFFKEKPAPVAPLVTHHKKSRFRNKR</sequence>
<comment type="caution">
    <text evidence="8">The sequence shown here is derived from an EMBL/GenBank/DDBJ whole genome shotgun (WGS) entry which is preliminary data.</text>
</comment>
<evidence type="ECO:0000313" key="9">
    <source>
        <dbReference type="Proteomes" id="UP000014216"/>
    </source>
</evidence>
<feature type="transmembrane region" description="Helical" evidence="6">
    <location>
        <begin position="38"/>
        <end position="58"/>
    </location>
</feature>
<dbReference type="InterPro" id="IPR037185">
    <property type="entry name" value="EmrE-like"/>
</dbReference>
<dbReference type="Pfam" id="PF00892">
    <property type="entry name" value="EamA"/>
    <property type="match status" value="2"/>
</dbReference>
<dbReference type="PANTHER" id="PTHR32322:SF2">
    <property type="entry name" value="EAMA DOMAIN-CONTAINING PROTEIN"/>
    <property type="match status" value="1"/>
</dbReference>
<dbReference type="Proteomes" id="UP000014216">
    <property type="component" value="Unassembled WGS sequence"/>
</dbReference>
<evidence type="ECO:0000259" key="7">
    <source>
        <dbReference type="Pfam" id="PF00892"/>
    </source>
</evidence>
<feature type="transmembrane region" description="Helical" evidence="6">
    <location>
        <begin position="271"/>
        <end position="289"/>
    </location>
</feature>
<dbReference type="GO" id="GO:0016020">
    <property type="term" value="C:membrane"/>
    <property type="evidence" value="ECO:0007669"/>
    <property type="project" value="UniProtKB-SubCell"/>
</dbReference>
<evidence type="ECO:0000256" key="6">
    <source>
        <dbReference type="SAM" id="Phobius"/>
    </source>
</evidence>
<organism evidence="8 9">
    <name type="scientific">Desulfotignum phosphitoxidans DSM 13687</name>
    <dbReference type="NCBI Taxonomy" id="1286635"/>
    <lineage>
        <taxon>Bacteria</taxon>
        <taxon>Pseudomonadati</taxon>
        <taxon>Thermodesulfobacteriota</taxon>
        <taxon>Desulfobacteria</taxon>
        <taxon>Desulfobacterales</taxon>
        <taxon>Desulfobacteraceae</taxon>
        <taxon>Desulfotignum</taxon>
    </lineage>
</organism>
<feature type="transmembrane region" description="Helical" evidence="6">
    <location>
        <begin position="127"/>
        <end position="146"/>
    </location>
</feature>